<evidence type="ECO:0000313" key="7">
    <source>
        <dbReference type="Proteomes" id="UP001217089"/>
    </source>
</evidence>
<dbReference type="Pfam" id="PF01263">
    <property type="entry name" value="Aldose_epim"/>
    <property type="match status" value="1"/>
</dbReference>
<sequence>MEALKYYHRLVWDVVLIESYEDQSPHFGGIIGRYATRINNGKFKFDGKKYNLTLNRKPNHIHGGFRGFTFCTLKNFANQKDANLVCKSPRNVVLWKSKVENDKLVLEYISPDGEEGYPGEVKTTMTYQLTNDNELIMNYTATTNKATPFNLTNHAYFNLNNQIANHNIGTCRRQPGIFQITCLQFWRITTFYWITTKFQQVASEVKYKFLRK</sequence>
<gene>
    <name evidence="6" type="ORF">KUTeg_000661</name>
</gene>
<comment type="pathway">
    <text evidence="2">Carbohydrate metabolism; galactose metabolism.</text>
</comment>
<evidence type="ECO:0000313" key="6">
    <source>
        <dbReference type="EMBL" id="KAJ8322190.1"/>
    </source>
</evidence>
<protein>
    <recommendedName>
        <fullName evidence="3">Galactose mutarotase</fullName>
    </recommendedName>
    <alternativeName>
        <fullName evidence="4">Aldose 1-epimerase</fullName>
    </alternativeName>
</protein>
<dbReference type="EMBL" id="JARBDR010000018">
    <property type="protein sequence ID" value="KAJ8322190.1"/>
    <property type="molecule type" value="Genomic_DNA"/>
</dbReference>
<dbReference type="SUPFAM" id="SSF74650">
    <property type="entry name" value="Galactose mutarotase-like"/>
    <property type="match status" value="1"/>
</dbReference>
<comment type="catalytic activity">
    <reaction evidence="1">
        <text>alpha-D-galactose = beta-D-galactose</text>
        <dbReference type="Rhea" id="RHEA:28675"/>
        <dbReference type="ChEBI" id="CHEBI:27667"/>
        <dbReference type="ChEBI" id="CHEBI:28061"/>
        <dbReference type="EC" id="5.1.3.3"/>
    </reaction>
    <physiologicalReaction direction="right-to-left" evidence="1">
        <dbReference type="Rhea" id="RHEA:28677"/>
    </physiologicalReaction>
</comment>
<dbReference type="InterPro" id="IPR014718">
    <property type="entry name" value="GH-type_carb-bd"/>
</dbReference>
<name>A0ABQ9FY84_TEGGR</name>
<evidence type="ECO:0000256" key="5">
    <source>
        <dbReference type="ARBA" id="ARBA00045743"/>
    </source>
</evidence>
<organism evidence="6 7">
    <name type="scientific">Tegillarca granosa</name>
    <name type="common">Malaysian cockle</name>
    <name type="synonym">Anadara granosa</name>
    <dbReference type="NCBI Taxonomy" id="220873"/>
    <lineage>
        <taxon>Eukaryota</taxon>
        <taxon>Metazoa</taxon>
        <taxon>Spiralia</taxon>
        <taxon>Lophotrochozoa</taxon>
        <taxon>Mollusca</taxon>
        <taxon>Bivalvia</taxon>
        <taxon>Autobranchia</taxon>
        <taxon>Pteriomorphia</taxon>
        <taxon>Arcoida</taxon>
        <taxon>Arcoidea</taxon>
        <taxon>Arcidae</taxon>
        <taxon>Tegillarca</taxon>
    </lineage>
</organism>
<dbReference type="InterPro" id="IPR018052">
    <property type="entry name" value="Ald1_epimerase_CS"/>
</dbReference>
<reference evidence="6 7" key="1">
    <citation type="submission" date="2022-12" db="EMBL/GenBank/DDBJ databases">
        <title>Chromosome-level genome of Tegillarca granosa.</title>
        <authorList>
            <person name="Kim J."/>
        </authorList>
    </citation>
    <scope>NUCLEOTIDE SEQUENCE [LARGE SCALE GENOMIC DNA]</scope>
    <source>
        <strain evidence="6">Teg-2019</strain>
        <tissue evidence="6">Adductor muscle</tissue>
    </source>
</reference>
<evidence type="ECO:0000256" key="3">
    <source>
        <dbReference type="ARBA" id="ARBA00021023"/>
    </source>
</evidence>
<accession>A0ABQ9FY84</accession>
<dbReference type="PANTHER" id="PTHR10091">
    <property type="entry name" value="ALDOSE-1-EPIMERASE"/>
    <property type="match status" value="1"/>
</dbReference>
<dbReference type="InterPro" id="IPR011013">
    <property type="entry name" value="Gal_mutarotase_sf_dom"/>
</dbReference>
<dbReference type="Gene3D" id="2.70.98.10">
    <property type="match status" value="1"/>
</dbReference>
<keyword evidence="7" id="KW-1185">Reference proteome</keyword>
<comment type="caution">
    <text evidence="6">The sequence shown here is derived from an EMBL/GenBank/DDBJ whole genome shotgun (WGS) entry which is preliminary data.</text>
</comment>
<dbReference type="InterPro" id="IPR008183">
    <property type="entry name" value="Aldose_1/G6P_1-epimerase"/>
</dbReference>
<dbReference type="Proteomes" id="UP001217089">
    <property type="component" value="Unassembled WGS sequence"/>
</dbReference>
<evidence type="ECO:0000256" key="4">
    <source>
        <dbReference type="ARBA" id="ARBA00032729"/>
    </source>
</evidence>
<evidence type="ECO:0000256" key="2">
    <source>
        <dbReference type="ARBA" id="ARBA00004947"/>
    </source>
</evidence>
<dbReference type="PANTHER" id="PTHR10091:SF0">
    <property type="entry name" value="GALACTOSE MUTAROTASE"/>
    <property type="match status" value="1"/>
</dbReference>
<dbReference type="PROSITE" id="PS00545">
    <property type="entry name" value="ALDOSE_1_EPIMERASE"/>
    <property type="match status" value="1"/>
</dbReference>
<comment type="function">
    <text evidence="5">Mutarotase that catalyzes the interconversion of beta-D-galactose and alpha-D-galactose during galactose metabolism. Beta-D-galactose is metabolized in the liver into glucose 1-phosphate, the primary metabolic fuel, by the action of four enzymes that constitute the Leloir pathway: GALM, GALK1 (galactokinase), GALT (galactose-1-phosphate uridylyltransferase) and GALE (UDP-galactose-4'-epimerase). Involved in the maintenance of the equilibrium between the beta- and alpha-anomers of galactose, therefore ensuring a sufficient supply of the alpha-anomer for GALK1. Also active on D-glucose although shows a preference for galactose over glucose.</text>
</comment>
<evidence type="ECO:0000256" key="1">
    <source>
        <dbReference type="ARBA" id="ARBA00001712"/>
    </source>
</evidence>
<proteinExistence type="predicted"/>